<evidence type="ECO:0000313" key="1">
    <source>
        <dbReference type="EMBL" id="KAK1386618.1"/>
    </source>
</evidence>
<comment type="caution">
    <text evidence="1">The sequence shown here is derived from an EMBL/GenBank/DDBJ whole genome shotgun (WGS) entry which is preliminary data.</text>
</comment>
<dbReference type="Proteomes" id="UP001237642">
    <property type="component" value="Unassembled WGS sequence"/>
</dbReference>
<sequence length="280" mass="31578">MMDSDSLDRHRILVQTQQKIVVSTDDDIHSYSSRQPCPVTTTDYYVLDVLSGAVSTLPCTVQNSSGISSMVALSSRIYIFGSPINNSNAKNPSSAYFLDFTKSSNDSDFKVLDPTKPKTNWRCVKSAPPGAQSIISPVLVDHENDRIIAFFEDTSSLYAYYPSREQWECVVDNFGSWFQHATKQKLNVQVSPDAANHESYLHLPRYNSLVYLVNGILCLLASRYKYRQTDPQTQTTLVHVVQIKVQHINNHDAKEVLVIPLSDKYYDLDSPCTLFTCLAF</sequence>
<reference evidence="1" key="1">
    <citation type="submission" date="2023-02" db="EMBL/GenBank/DDBJ databases">
        <title>Genome of toxic invasive species Heracleum sosnowskyi carries increased number of genes despite the absence of recent whole-genome duplications.</title>
        <authorList>
            <person name="Schelkunov M."/>
            <person name="Shtratnikova V."/>
            <person name="Makarenko M."/>
            <person name="Klepikova A."/>
            <person name="Omelchenko D."/>
            <person name="Novikova G."/>
            <person name="Obukhova E."/>
            <person name="Bogdanov V."/>
            <person name="Penin A."/>
            <person name="Logacheva M."/>
        </authorList>
    </citation>
    <scope>NUCLEOTIDE SEQUENCE</scope>
    <source>
        <strain evidence="1">Hsosn_3</strain>
        <tissue evidence="1">Leaf</tissue>
    </source>
</reference>
<dbReference type="SUPFAM" id="SSF50965">
    <property type="entry name" value="Galactose oxidase, central domain"/>
    <property type="match status" value="1"/>
</dbReference>
<dbReference type="InterPro" id="IPR015915">
    <property type="entry name" value="Kelch-typ_b-propeller"/>
</dbReference>
<evidence type="ECO:0000313" key="2">
    <source>
        <dbReference type="Proteomes" id="UP001237642"/>
    </source>
</evidence>
<protein>
    <submittedName>
        <fullName evidence="1">Uncharacterized protein</fullName>
    </submittedName>
</protein>
<dbReference type="Gene3D" id="2.120.10.80">
    <property type="entry name" value="Kelch-type beta propeller"/>
    <property type="match status" value="1"/>
</dbReference>
<dbReference type="InterPro" id="IPR011043">
    <property type="entry name" value="Gal_Oxase/kelch_b-propeller"/>
</dbReference>
<dbReference type="AlphaFoldDB" id="A0AAD8IK31"/>
<dbReference type="EMBL" id="JAUIZM010000004">
    <property type="protein sequence ID" value="KAK1386618.1"/>
    <property type="molecule type" value="Genomic_DNA"/>
</dbReference>
<organism evidence="1 2">
    <name type="scientific">Heracleum sosnowskyi</name>
    <dbReference type="NCBI Taxonomy" id="360622"/>
    <lineage>
        <taxon>Eukaryota</taxon>
        <taxon>Viridiplantae</taxon>
        <taxon>Streptophyta</taxon>
        <taxon>Embryophyta</taxon>
        <taxon>Tracheophyta</taxon>
        <taxon>Spermatophyta</taxon>
        <taxon>Magnoliopsida</taxon>
        <taxon>eudicotyledons</taxon>
        <taxon>Gunneridae</taxon>
        <taxon>Pentapetalae</taxon>
        <taxon>asterids</taxon>
        <taxon>campanulids</taxon>
        <taxon>Apiales</taxon>
        <taxon>Apiaceae</taxon>
        <taxon>Apioideae</taxon>
        <taxon>apioid superclade</taxon>
        <taxon>Tordylieae</taxon>
        <taxon>Tordyliinae</taxon>
        <taxon>Heracleum</taxon>
    </lineage>
</organism>
<reference evidence="1" key="2">
    <citation type="submission" date="2023-05" db="EMBL/GenBank/DDBJ databases">
        <authorList>
            <person name="Schelkunov M.I."/>
        </authorList>
    </citation>
    <scope>NUCLEOTIDE SEQUENCE</scope>
    <source>
        <strain evidence="1">Hsosn_3</strain>
        <tissue evidence="1">Leaf</tissue>
    </source>
</reference>
<gene>
    <name evidence="1" type="ORF">POM88_014796</name>
</gene>
<keyword evidence="2" id="KW-1185">Reference proteome</keyword>
<name>A0AAD8IK31_9APIA</name>
<accession>A0AAD8IK31</accession>
<proteinExistence type="predicted"/>